<gene>
    <name evidence="1" type="ORF">B0J15DRAFT_467871</name>
</gene>
<accession>A0A9P9K647</accession>
<protein>
    <submittedName>
        <fullName evidence="1">Uncharacterized protein</fullName>
    </submittedName>
</protein>
<evidence type="ECO:0000313" key="1">
    <source>
        <dbReference type="EMBL" id="KAH7249328.1"/>
    </source>
</evidence>
<comment type="caution">
    <text evidence="1">The sequence shown here is derived from an EMBL/GenBank/DDBJ whole genome shotgun (WGS) entry which is preliminary data.</text>
</comment>
<evidence type="ECO:0000313" key="2">
    <source>
        <dbReference type="Proteomes" id="UP000736672"/>
    </source>
</evidence>
<proteinExistence type="predicted"/>
<dbReference type="Proteomes" id="UP000736672">
    <property type="component" value="Unassembled WGS sequence"/>
</dbReference>
<organism evidence="1 2">
    <name type="scientific">Fusarium solani</name>
    <name type="common">Filamentous fungus</name>
    <dbReference type="NCBI Taxonomy" id="169388"/>
    <lineage>
        <taxon>Eukaryota</taxon>
        <taxon>Fungi</taxon>
        <taxon>Dikarya</taxon>
        <taxon>Ascomycota</taxon>
        <taxon>Pezizomycotina</taxon>
        <taxon>Sordariomycetes</taxon>
        <taxon>Hypocreomycetidae</taxon>
        <taxon>Hypocreales</taxon>
        <taxon>Nectriaceae</taxon>
        <taxon>Fusarium</taxon>
        <taxon>Fusarium solani species complex</taxon>
    </lineage>
</organism>
<reference evidence="1" key="1">
    <citation type="journal article" date="2021" name="Nat. Commun.">
        <title>Genetic determinants of endophytism in the Arabidopsis root mycobiome.</title>
        <authorList>
            <person name="Mesny F."/>
            <person name="Miyauchi S."/>
            <person name="Thiergart T."/>
            <person name="Pickel B."/>
            <person name="Atanasova L."/>
            <person name="Karlsson M."/>
            <person name="Huettel B."/>
            <person name="Barry K.W."/>
            <person name="Haridas S."/>
            <person name="Chen C."/>
            <person name="Bauer D."/>
            <person name="Andreopoulos W."/>
            <person name="Pangilinan J."/>
            <person name="LaButti K."/>
            <person name="Riley R."/>
            <person name="Lipzen A."/>
            <person name="Clum A."/>
            <person name="Drula E."/>
            <person name="Henrissat B."/>
            <person name="Kohler A."/>
            <person name="Grigoriev I.V."/>
            <person name="Martin F.M."/>
            <person name="Hacquard S."/>
        </authorList>
    </citation>
    <scope>NUCLEOTIDE SEQUENCE</scope>
    <source>
        <strain evidence="1">FSSC 5 MPI-SDFR-AT-0091</strain>
    </source>
</reference>
<name>A0A9P9K647_FUSSL</name>
<dbReference type="AlphaFoldDB" id="A0A9P9K647"/>
<keyword evidence="2" id="KW-1185">Reference proteome</keyword>
<sequence>MEATVCGVRPPPSQGTSSLEAACLQGLRPLKDFLGALLNIKHIPSWDETSLPTSCAPECSELESSQCLCRFSTEALWNQADFQVRILDHPIAAGANPLPAVTATLWLGLDSRVNPPTPMMTCQRVQPAPVPLITVGNNPYTPGTLMICTRSVHPTPFDPGTHASPAIHQNSSQGKPRLTLLHITTPHNYMSPEPTRHKPKSATFCTNAAMFA</sequence>
<dbReference type="EMBL" id="JAGTJS010000013">
    <property type="protein sequence ID" value="KAH7249328.1"/>
    <property type="molecule type" value="Genomic_DNA"/>
</dbReference>